<proteinExistence type="predicted"/>
<sequence length="304" mass="33983">MKTVNLLHNPKAGDKEHSEDKLIKLIESKGFKCIYSSVKEKGWKDIDPEVDFLIVAGGDGTVRKVSVALLENDLKYPMALLPKGTANNIGKSLEIAGKEADIIASWHEEHTRKFDVGKISGLDRPMYFLEGFGFGVFPKLMNDMRDGADKKDVSPEERIDNALHVLHDIIENYKAKNCQILIDGVDHSGNFLLVEVMNTPSLGPNLDLNPLANTNDGEFEVILIAESEREKFATYVWDKLRDGNTPFSFSILKAKELTITWEGVHAHVDDEVIKDIKGVVFEIKVKDGAIQFYVPEKQASISNE</sequence>
<dbReference type="Gene3D" id="2.60.200.40">
    <property type="match status" value="1"/>
</dbReference>
<dbReference type="GO" id="GO:0016301">
    <property type="term" value="F:kinase activity"/>
    <property type="evidence" value="ECO:0007669"/>
    <property type="project" value="UniProtKB-KW"/>
</dbReference>
<evidence type="ECO:0000313" key="3">
    <source>
        <dbReference type="Proteomes" id="UP001162741"/>
    </source>
</evidence>
<evidence type="ECO:0000259" key="1">
    <source>
        <dbReference type="PROSITE" id="PS50146"/>
    </source>
</evidence>
<feature type="domain" description="DAGKc" evidence="1">
    <location>
        <begin position="1"/>
        <end position="125"/>
    </location>
</feature>
<reference evidence="2" key="1">
    <citation type="submission" date="2022-10" db="EMBL/GenBank/DDBJ databases">
        <title>Chitinophaga sp. nov., isolated from soil.</title>
        <authorList>
            <person name="Jeon C.O."/>
        </authorList>
    </citation>
    <scope>NUCLEOTIDE SEQUENCE</scope>
    <source>
        <strain evidence="2">R8</strain>
    </source>
</reference>
<dbReference type="Gene3D" id="3.40.50.10330">
    <property type="entry name" value="Probable inorganic polyphosphate/atp-NAD kinase, domain 1"/>
    <property type="match status" value="1"/>
</dbReference>
<keyword evidence="2" id="KW-0808">Transferase</keyword>
<organism evidence="2 3">
    <name type="scientific">Chitinophaga horti</name>
    <dbReference type="NCBI Taxonomy" id="2920382"/>
    <lineage>
        <taxon>Bacteria</taxon>
        <taxon>Pseudomonadati</taxon>
        <taxon>Bacteroidota</taxon>
        <taxon>Chitinophagia</taxon>
        <taxon>Chitinophagales</taxon>
        <taxon>Chitinophagaceae</taxon>
        <taxon>Chitinophaga</taxon>
    </lineage>
</organism>
<name>A0ABY6J8C8_9BACT</name>
<dbReference type="Pfam" id="PF19279">
    <property type="entry name" value="YegS_C"/>
    <property type="match status" value="1"/>
</dbReference>
<gene>
    <name evidence="2" type="ORF">MKQ68_05585</name>
</gene>
<protein>
    <submittedName>
        <fullName evidence="2">Diacylglycerol kinase family protein</fullName>
    </submittedName>
</protein>
<dbReference type="Proteomes" id="UP001162741">
    <property type="component" value="Chromosome"/>
</dbReference>
<keyword evidence="2" id="KW-0418">Kinase</keyword>
<dbReference type="RefSeq" id="WP_264282435.1">
    <property type="nucleotide sequence ID" value="NZ_CP107006.1"/>
</dbReference>
<dbReference type="SUPFAM" id="SSF111331">
    <property type="entry name" value="NAD kinase/diacylglycerol kinase-like"/>
    <property type="match status" value="1"/>
</dbReference>
<keyword evidence="3" id="KW-1185">Reference proteome</keyword>
<evidence type="ECO:0000313" key="2">
    <source>
        <dbReference type="EMBL" id="UYQ94562.1"/>
    </source>
</evidence>
<accession>A0ABY6J8C8</accession>
<dbReference type="InterPro" id="IPR045540">
    <property type="entry name" value="YegS/DAGK_C"/>
</dbReference>
<dbReference type="EMBL" id="CP107006">
    <property type="protein sequence ID" value="UYQ94562.1"/>
    <property type="molecule type" value="Genomic_DNA"/>
</dbReference>
<dbReference type="InterPro" id="IPR016064">
    <property type="entry name" value="NAD/diacylglycerol_kinase_sf"/>
</dbReference>
<dbReference type="PROSITE" id="PS50146">
    <property type="entry name" value="DAGK"/>
    <property type="match status" value="1"/>
</dbReference>
<dbReference type="InterPro" id="IPR001206">
    <property type="entry name" value="Diacylglycerol_kinase_cat_dom"/>
</dbReference>
<dbReference type="InterPro" id="IPR017438">
    <property type="entry name" value="ATP-NAD_kinase_N"/>
</dbReference>
<dbReference type="Pfam" id="PF00781">
    <property type="entry name" value="DAGK_cat"/>
    <property type="match status" value="1"/>
</dbReference>
<dbReference type="SMART" id="SM00046">
    <property type="entry name" value="DAGKc"/>
    <property type="match status" value="1"/>
</dbReference>